<evidence type="ECO:0000256" key="2">
    <source>
        <dbReference type="SAM" id="Phobius"/>
    </source>
</evidence>
<dbReference type="InterPro" id="IPR011990">
    <property type="entry name" value="TPR-like_helical_dom_sf"/>
</dbReference>
<dbReference type="GO" id="GO:0006355">
    <property type="term" value="P:regulation of DNA-templated transcription"/>
    <property type="evidence" value="ECO:0007669"/>
    <property type="project" value="InterPro"/>
</dbReference>
<feature type="transmembrane region" description="Helical" evidence="2">
    <location>
        <begin position="389"/>
        <end position="409"/>
    </location>
</feature>
<dbReference type="AlphaFoldDB" id="A0A926Y2L4"/>
<keyword evidence="2" id="KW-0472">Membrane</keyword>
<dbReference type="GO" id="GO:0003677">
    <property type="term" value="F:DNA binding"/>
    <property type="evidence" value="ECO:0007669"/>
    <property type="project" value="InterPro"/>
</dbReference>
<keyword evidence="2" id="KW-1133">Transmembrane helix</keyword>
<name>A0A926Y2L4_9BACT</name>
<evidence type="ECO:0000313" key="3">
    <source>
        <dbReference type="EMBL" id="MBD2703187.1"/>
    </source>
</evidence>
<dbReference type="SUPFAM" id="SSF48452">
    <property type="entry name" value="TPR-like"/>
    <property type="match status" value="1"/>
</dbReference>
<dbReference type="Gene3D" id="1.25.40.10">
    <property type="entry name" value="Tetratricopeptide repeat domain"/>
    <property type="match status" value="1"/>
</dbReference>
<keyword evidence="1" id="KW-0175">Coiled coil</keyword>
<keyword evidence="4" id="KW-1185">Reference proteome</keyword>
<evidence type="ECO:0000256" key="1">
    <source>
        <dbReference type="SAM" id="Coils"/>
    </source>
</evidence>
<protein>
    <recommendedName>
        <fullName evidence="5">HTH luxR-type domain-containing protein</fullName>
    </recommendedName>
</protein>
<dbReference type="EMBL" id="JACWZY010000020">
    <property type="protein sequence ID" value="MBD2703187.1"/>
    <property type="molecule type" value="Genomic_DNA"/>
</dbReference>
<proteinExistence type="predicted"/>
<comment type="caution">
    <text evidence="3">The sequence shown here is derived from an EMBL/GenBank/DDBJ whole genome shotgun (WGS) entry which is preliminary data.</text>
</comment>
<dbReference type="SUPFAM" id="SSF46894">
    <property type="entry name" value="C-terminal effector domain of the bipartite response regulators"/>
    <property type="match status" value="1"/>
</dbReference>
<evidence type="ECO:0008006" key="5">
    <source>
        <dbReference type="Google" id="ProtNLM"/>
    </source>
</evidence>
<gene>
    <name evidence="3" type="ORF">IC229_21255</name>
</gene>
<accession>A0A926Y2L4</accession>
<reference evidence="3" key="1">
    <citation type="submission" date="2020-09" db="EMBL/GenBank/DDBJ databases">
        <authorList>
            <person name="Kim M.K."/>
        </authorList>
    </citation>
    <scope>NUCLEOTIDE SEQUENCE</scope>
    <source>
        <strain evidence="3">BT702</strain>
    </source>
</reference>
<dbReference type="InterPro" id="IPR016032">
    <property type="entry name" value="Sig_transdc_resp-reg_C-effctor"/>
</dbReference>
<feature type="coiled-coil region" evidence="1">
    <location>
        <begin position="455"/>
        <end position="482"/>
    </location>
</feature>
<organism evidence="3 4">
    <name type="scientific">Spirosoma profusum</name>
    <dbReference type="NCBI Taxonomy" id="2771354"/>
    <lineage>
        <taxon>Bacteria</taxon>
        <taxon>Pseudomonadati</taxon>
        <taxon>Bacteroidota</taxon>
        <taxon>Cytophagia</taxon>
        <taxon>Cytophagales</taxon>
        <taxon>Cytophagaceae</taxon>
        <taxon>Spirosoma</taxon>
    </lineage>
</organism>
<keyword evidence="2" id="KW-0812">Transmembrane</keyword>
<dbReference type="Proteomes" id="UP000598820">
    <property type="component" value="Unassembled WGS sequence"/>
</dbReference>
<evidence type="ECO:0000313" key="4">
    <source>
        <dbReference type="Proteomes" id="UP000598820"/>
    </source>
</evidence>
<sequence length="583" mass="66989">MASANPVLQKIEKATPANRVILILNYFDTCSVVTQNKVAAFQLLDEINAISERVGDGQLRRYSQFIKDTYAKNSPLSNDQKAALFLAVGQTAEQNDDLQIAAVCQHFAGEYYFINEEYGKAFEYLLAANSRFRAIGYANIPEISRYLYDLAFNYYHFNEYAKSIHFLNEATRYPVFSDNLAIQTHNTMGMAYARIEQIDNAVNLRRAELCFKKTQQVAASVSDSVWIGIANSNLGDVYVQQNRLTAALTAFRIDYEMGIKFGKDRSHPGATAVKLARLYLMRQQFDSCAYFLHESKRIALFKVVNTEFGGELNNAVYHKNYYDVNRQYYQAIHNLPLAYVYLDSLLTISERINKRYDVNQLALANNKLLVQKHQSEVDKLNAQKNTQQFLFGITGVVLALVALFFFALYRFVRTKREQDQVINAEKEKSMRLAKQIVDDELQRAKADLTLFIENLQAKDALIDTLNADLERLSQNRDESDEQDMFVEAQQSLLNSSLLTNDDWEEFQRRFERVHPTFFVKLKHHITDISPAEERLLALSKLNMNTRQMSRMLGISTDSIHKATYRLRKKLGTDGHSILSKLLN</sequence>